<evidence type="ECO:0000313" key="8">
    <source>
        <dbReference type="EMBL" id="HIH08641.1"/>
    </source>
</evidence>
<evidence type="ECO:0000256" key="3">
    <source>
        <dbReference type="ARBA" id="ARBA00012664"/>
    </source>
</evidence>
<dbReference type="Gene3D" id="3.40.50.960">
    <property type="entry name" value="Lumazine/riboflavin synthase"/>
    <property type="match status" value="1"/>
</dbReference>
<dbReference type="GO" id="GO:0009349">
    <property type="term" value="C:riboflavin synthase complex"/>
    <property type="evidence" value="ECO:0007669"/>
    <property type="project" value="UniProtKB-UniRule"/>
</dbReference>
<proteinExistence type="inferred from homology"/>
<accession>A0A7J4ISZ7</accession>
<dbReference type="CDD" id="cd09211">
    <property type="entry name" value="Lumazine_synthase_archaeal"/>
    <property type="match status" value="1"/>
</dbReference>
<comment type="catalytic activity">
    <reaction evidence="6 7">
        <text>(2S)-2-hydroxy-3-oxobutyl phosphate + 5-amino-6-(D-ribitylamino)uracil = 6,7-dimethyl-8-(1-D-ribityl)lumazine + phosphate + 2 H2O + H(+)</text>
        <dbReference type="Rhea" id="RHEA:26152"/>
        <dbReference type="ChEBI" id="CHEBI:15377"/>
        <dbReference type="ChEBI" id="CHEBI:15378"/>
        <dbReference type="ChEBI" id="CHEBI:15934"/>
        <dbReference type="ChEBI" id="CHEBI:43474"/>
        <dbReference type="ChEBI" id="CHEBI:58201"/>
        <dbReference type="ChEBI" id="CHEBI:58830"/>
        <dbReference type="EC" id="2.5.1.78"/>
    </reaction>
</comment>
<reference evidence="9" key="1">
    <citation type="journal article" date="2020" name="bioRxiv">
        <title>A rank-normalized archaeal taxonomy based on genome phylogeny resolves widespread incomplete and uneven classifications.</title>
        <authorList>
            <person name="Rinke C."/>
            <person name="Chuvochina M."/>
            <person name="Mussig A.J."/>
            <person name="Chaumeil P.-A."/>
            <person name="Waite D.W."/>
            <person name="Whitman W.B."/>
            <person name="Parks D.H."/>
            <person name="Hugenholtz P."/>
        </authorList>
    </citation>
    <scope>NUCLEOTIDE SEQUENCE [LARGE SCALE GENOMIC DNA]</scope>
</reference>
<evidence type="ECO:0000256" key="1">
    <source>
        <dbReference type="ARBA" id="ARBA00004917"/>
    </source>
</evidence>
<dbReference type="NCBIfam" id="TIGR00114">
    <property type="entry name" value="lumazine-synth"/>
    <property type="match status" value="1"/>
</dbReference>
<comment type="caution">
    <text evidence="8">The sequence shown here is derived from an EMBL/GenBank/DDBJ whole genome shotgun (WGS) entry which is preliminary data.</text>
</comment>
<name>A0A7J4ISZ7_9ARCH</name>
<dbReference type="HAMAP" id="MF_00178">
    <property type="entry name" value="Lumazine_synth"/>
    <property type="match status" value="1"/>
</dbReference>
<feature type="binding site" evidence="7">
    <location>
        <begin position="76"/>
        <end position="78"/>
    </location>
    <ligand>
        <name>5-amino-6-(D-ribitylamino)uracil</name>
        <dbReference type="ChEBI" id="CHEBI:15934"/>
    </ligand>
</feature>
<comment type="pathway">
    <text evidence="1 7">Cofactor biosynthesis; riboflavin biosynthesis; riboflavin from 2-hydroxy-3-oxobutyl phosphate and 5-amino-6-(D-ribitylamino)uracil: step 1/2.</text>
</comment>
<dbReference type="InterPro" id="IPR002180">
    <property type="entry name" value="LS/RS"/>
</dbReference>
<evidence type="ECO:0000256" key="7">
    <source>
        <dbReference type="HAMAP-Rule" id="MF_00178"/>
    </source>
</evidence>
<gene>
    <name evidence="7" type="primary">ribH</name>
    <name evidence="8" type="ORF">HA237_04695</name>
</gene>
<dbReference type="FunFam" id="3.40.50.960:FF:000003">
    <property type="entry name" value="6,7-dimethyl-8-ribityllumazine synthase"/>
    <property type="match status" value="1"/>
</dbReference>
<dbReference type="GO" id="GO:0009231">
    <property type="term" value="P:riboflavin biosynthetic process"/>
    <property type="evidence" value="ECO:0007669"/>
    <property type="project" value="UniProtKB-UniRule"/>
</dbReference>
<dbReference type="PANTHER" id="PTHR21058:SF0">
    <property type="entry name" value="6,7-DIMETHYL-8-RIBITYLLUMAZINE SYNTHASE"/>
    <property type="match status" value="1"/>
</dbReference>
<feature type="active site" description="Proton donor" evidence="7">
    <location>
        <position position="84"/>
    </location>
</feature>
<dbReference type="Proteomes" id="UP000577419">
    <property type="component" value="Unassembled WGS sequence"/>
</dbReference>
<feature type="binding site" evidence="7">
    <location>
        <position position="124"/>
    </location>
    <ligand>
        <name>(2S)-2-hydroxy-3-oxobutyl phosphate</name>
        <dbReference type="ChEBI" id="CHEBI:58830"/>
    </ligand>
</feature>
<evidence type="ECO:0000313" key="9">
    <source>
        <dbReference type="Proteomes" id="UP000577419"/>
    </source>
</evidence>
<dbReference type="EMBL" id="DUFG01000022">
    <property type="protein sequence ID" value="HIH08641.1"/>
    <property type="molecule type" value="Genomic_DNA"/>
</dbReference>
<keyword evidence="5 7" id="KW-0808">Transferase</keyword>
<evidence type="ECO:0000256" key="6">
    <source>
        <dbReference type="ARBA" id="ARBA00048785"/>
    </source>
</evidence>
<protein>
    <recommendedName>
        <fullName evidence="3 7">6,7-dimethyl-8-ribityllumazine synthase</fullName>
        <shortName evidence="7">DMRL synthase</shortName>
        <shortName evidence="7">LS</shortName>
        <shortName evidence="7">Lumazine synthase</shortName>
        <ecNumber evidence="3 7">2.5.1.78</ecNumber>
    </recommendedName>
</protein>
<comment type="similarity">
    <text evidence="2 7">Belongs to the DMRL synthase family.</text>
</comment>
<organism evidence="8 9">
    <name type="scientific">Candidatus Iainarchaeum sp</name>
    <dbReference type="NCBI Taxonomy" id="3101447"/>
    <lineage>
        <taxon>Archaea</taxon>
        <taxon>Candidatus Iainarchaeota</taxon>
        <taxon>Candidatus Iainarchaeia</taxon>
        <taxon>Candidatus Iainarchaeales</taxon>
        <taxon>Candidatus Iainarchaeaceae</taxon>
        <taxon>Candidatus Iainarchaeum</taxon>
    </lineage>
</organism>
<feature type="binding site" evidence="7">
    <location>
        <position position="109"/>
    </location>
    <ligand>
        <name>5-amino-6-(D-ribitylamino)uracil</name>
        <dbReference type="ChEBI" id="CHEBI:15934"/>
    </ligand>
</feature>
<dbReference type="Pfam" id="PF00885">
    <property type="entry name" value="DMRL_synthase"/>
    <property type="match status" value="1"/>
</dbReference>
<evidence type="ECO:0000256" key="5">
    <source>
        <dbReference type="ARBA" id="ARBA00022679"/>
    </source>
</evidence>
<dbReference type="PANTHER" id="PTHR21058">
    <property type="entry name" value="6,7-DIMETHYL-8-RIBITYLLUMAZINE SYNTHASE DMRL SYNTHASE LUMAZINE SYNTHASE"/>
    <property type="match status" value="1"/>
</dbReference>
<feature type="binding site" evidence="7">
    <location>
        <position position="20"/>
    </location>
    <ligand>
        <name>5-amino-6-(D-ribitylamino)uracil</name>
        <dbReference type="ChEBI" id="CHEBI:15934"/>
    </ligand>
</feature>
<dbReference type="InterPro" id="IPR034964">
    <property type="entry name" value="LS"/>
</dbReference>
<dbReference type="GO" id="GO:0000906">
    <property type="term" value="F:6,7-dimethyl-8-ribityllumazine synthase activity"/>
    <property type="evidence" value="ECO:0007669"/>
    <property type="project" value="UniProtKB-UniRule"/>
</dbReference>
<dbReference type="InterPro" id="IPR036467">
    <property type="entry name" value="LS/RS_sf"/>
</dbReference>
<comment type="function">
    <text evidence="7">Catalyzes the formation of 6,7-dimethyl-8-ribityllumazine by condensation of 5-amino-6-(D-ribitylamino)uracil with 3,4-dihydroxy-2-butanone 4-phosphate. This is the penultimate step in the biosynthesis of riboflavin.</text>
</comment>
<keyword evidence="4 7" id="KW-0686">Riboflavin biosynthesis</keyword>
<evidence type="ECO:0000256" key="2">
    <source>
        <dbReference type="ARBA" id="ARBA00007424"/>
    </source>
</evidence>
<dbReference type="SUPFAM" id="SSF52121">
    <property type="entry name" value="Lumazine synthase"/>
    <property type="match status" value="1"/>
</dbReference>
<dbReference type="EC" id="2.5.1.78" evidence="3 7"/>
<feature type="binding site" evidence="7">
    <location>
        <begin position="81"/>
        <end position="82"/>
    </location>
    <ligand>
        <name>(2S)-2-hydroxy-3-oxobutyl phosphate</name>
        <dbReference type="ChEBI" id="CHEBI:58830"/>
    </ligand>
</feature>
<evidence type="ECO:0000256" key="4">
    <source>
        <dbReference type="ARBA" id="ARBA00022619"/>
    </source>
</evidence>
<feature type="binding site" evidence="7">
    <location>
        <begin position="52"/>
        <end position="54"/>
    </location>
    <ligand>
        <name>5-amino-6-(D-ribitylamino)uracil</name>
        <dbReference type="ChEBI" id="CHEBI:15934"/>
    </ligand>
</feature>
<sequence length="146" mass="16279">MINENIGGKKMKIGLVVSEFNYEITQMMLQRAKEHAEFLGATVEDVVKVPGVYDMPIAVKRMLQEKHIEGIATLGAVIEGDTGHDEIVAQHAARKIMDLGLEFNKPVSLGISGPRMTRQQATERIDDYAKRSVETVVKMLKKTRAK</sequence>
<dbReference type="AlphaFoldDB" id="A0A7J4ISZ7"/>
<dbReference type="UniPathway" id="UPA00275">
    <property type="reaction ID" value="UER00404"/>
</dbReference>